<dbReference type="AlphaFoldDB" id="A0A318S0A8"/>
<name>A0A318S0A8_9DEIO</name>
<reference evidence="1 2" key="1">
    <citation type="submission" date="2018-06" db="EMBL/GenBank/DDBJ databases">
        <title>Genomic Encyclopedia of Type Strains, Phase IV (KMG-IV): sequencing the most valuable type-strain genomes for metagenomic binning, comparative biology and taxonomic classification.</title>
        <authorList>
            <person name="Goeker M."/>
        </authorList>
    </citation>
    <scope>NUCLEOTIDE SEQUENCE [LARGE SCALE GENOMIC DNA]</scope>
    <source>
        <strain evidence="1 2">DSM 18048</strain>
    </source>
</reference>
<dbReference type="OrthoDB" id="9810148at2"/>
<dbReference type="RefSeq" id="WP_110888905.1">
    <property type="nucleotide sequence ID" value="NZ_QJSX01000029.1"/>
</dbReference>
<dbReference type="EMBL" id="QJSX01000029">
    <property type="protein sequence ID" value="PYE48388.1"/>
    <property type="molecule type" value="Genomic_DNA"/>
</dbReference>
<proteinExistence type="predicted"/>
<dbReference type="Pfam" id="PF13177">
    <property type="entry name" value="DNA_pol3_delta2"/>
    <property type="match status" value="1"/>
</dbReference>
<comment type="caution">
    <text evidence="1">The sequence shown here is derived from an EMBL/GenBank/DDBJ whole genome shotgun (WGS) entry which is preliminary data.</text>
</comment>
<evidence type="ECO:0000313" key="2">
    <source>
        <dbReference type="Proteomes" id="UP000248326"/>
    </source>
</evidence>
<accession>A0A318S0A8</accession>
<keyword evidence="2" id="KW-1185">Reference proteome</keyword>
<protein>
    <submittedName>
        <fullName evidence="1">DNA polymerase-3 subunit delta</fullName>
    </submittedName>
</protein>
<dbReference type="GO" id="GO:0006261">
    <property type="term" value="P:DNA-templated DNA replication"/>
    <property type="evidence" value="ECO:0007669"/>
    <property type="project" value="TreeGrafter"/>
</dbReference>
<dbReference type="InterPro" id="IPR050238">
    <property type="entry name" value="DNA_Rep/Repair_Clamp_Loader"/>
</dbReference>
<dbReference type="PANTHER" id="PTHR11669:SF8">
    <property type="entry name" value="DNA POLYMERASE III SUBUNIT DELTA"/>
    <property type="match status" value="1"/>
</dbReference>
<evidence type="ECO:0000313" key="1">
    <source>
        <dbReference type="EMBL" id="PYE48388.1"/>
    </source>
</evidence>
<dbReference type="Gene3D" id="3.40.50.300">
    <property type="entry name" value="P-loop containing nucleotide triphosphate hydrolases"/>
    <property type="match status" value="1"/>
</dbReference>
<dbReference type="SUPFAM" id="SSF52540">
    <property type="entry name" value="P-loop containing nucleoside triphosphate hydrolases"/>
    <property type="match status" value="1"/>
</dbReference>
<dbReference type="PANTHER" id="PTHR11669">
    <property type="entry name" value="REPLICATION FACTOR C / DNA POLYMERASE III GAMMA-TAU SUBUNIT"/>
    <property type="match status" value="1"/>
</dbReference>
<dbReference type="Proteomes" id="UP000248326">
    <property type="component" value="Unassembled WGS sequence"/>
</dbReference>
<dbReference type="InterPro" id="IPR027417">
    <property type="entry name" value="P-loop_NTPase"/>
</dbReference>
<organism evidence="1 2">
    <name type="scientific">Deinococcus yavapaiensis KR-236</name>
    <dbReference type="NCBI Taxonomy" id="694435"/>
    <lineage>
        <taxon>Bacteria</taxon>
        <taxon>Thermotogati</taxon>
        <taxon>Deinococcota</taxon>
        <taxon>Deinococci</taxon>
        <taxon>Deinococcales</taxon>
        <taxon>Deinococcaceae</taxon>
        <taxon>Deinococcus</taxon>
    </lineage>
</organism>
<sequence length="310" mass="33400">MGTADFGLIGHAEVLNAVRSFRGHALLLVGPARVGKRMLARVMAALFNCTASDAPCGRCVSCTALLREAHPDVMEIEPKAVTSTGKAARRKLIPVSVVTERRDEGREYERHVVEWLEVAPTFERRVVIVDGAEHLGDEAANAMLKVVEEPPHGAMFVFLAEEVRAVLPTIVSRTARFDVPPASDAEMNAAMARLGTTDAELLGFANGRPGVLIERARARGALEDARSLVDAVPQGMMAALVAAETLEKRFDADLHAEALRFVLASHEASVRVAADEALERLLAALEQYVSPSLAFQLFALELRAAFGSSI</sequence>
<gene>
    <name evidence="1" type="ORF">DES52_1297</name>
</gene>